<dbReference type="EMBL" id="JAQQWP010000002">
    <property type="protein sequence ID" value="KAK8130699.1"/>
    <property type="molecule type" value="Genomic_DNA"/>
</dbReference>
<comment type="caution">
    <text evidence="2">The sequence shown here is derived from an EMBL/GenBank/DDBJ whole genome shotgun (WGS) entry which is preliminary data.</text>
</comment>
<evidence type="ECO:0000313" key="2">
    <source>
        <dbReference type="EMBL" id="KAK8130699.1"/>
    </source>
</evidence>
<reference evidence="2 3" key="1">
    <citation type="submission" date="2023-01" db="EMBL/GenBank/DDBJ databases">
        <title>Analysis of 21 Apiospora genomes using comparative genomics revels a genus with tremendous synthesis potential of carbohydrate active enzymes and secondary metabolites.</title>
        <authorList>
            <person name="Sorensen T."/>
        </authorList>
    </citation>
    <scope>NUCLEOTIDE SEQUENCE [LARGE SCALE GENOMIC DNA]</scope>
    <source>
        <strain evidence="2 3">CBS 117206</strain>
    </source>
</reference>
<dbReference type="Proteomes" id="UP001392437">
    <property type="component" value="Unassembled WGS sequence"/>
</dbReference>
<organism evidence="2 3">
    <name type="scientific">Apiospora kogelbergensis</name>
    <dbReference type="NCBI Taxonomy" id="1337665"/>
    <lineage>
        <taxon>Eukaryota</taxon>
        <taxon>Fungi</taxon>
        <taxon>Dikarya</taxon>
        <taxon>Ascomycota</taxon>
        <taxon>Pezizomycotina</taxon>
        <taxon>Sordariomycetes</taxon>
        <taxon>Xylariomycetidae</taxon>
        <taxon>Amphisphaeriales</taxon>
        <taxon>Apiosporaceae</taxon>
        <taxon>Apiospora</taxon>
    </lineage>
</organism>
<sequence>MALSILKTVGLKTIGDQQADPTAKDVEYNASLMILWSCLEQSCVIIMGCVPPLRALAKLEVAKSLSTSLGSFLRRARSPSTKSSAAKPRVDDWPIDSLQMSSTRNEHPNKGFGPSSTAEAINVGWNERGQQGTMENNCIISTTELKLAYNQREDIV</sequence>
<dbReference type="AlphaFoldDB" id="A0AAW0RA73"/>
<protein>
    <submittedName>
        <fullName evidence="2">Uncharacterized protein</fullName>
    </submittedName>
</protein>
<feature type="region of interest" description="Disordered" evidence="1">
    <location>
        <begin position="99"/>
        <end position="118"/>
    </location>
</feature>
<accession>A0AAW0RA73</accession>
<evidence type="ECO:0000313" key="3">
    <source>
        <dbReference type="Proteomes" id="UP001392437"/>
    </source>
</evidence>
<evidence type="ECO:0000256" key="1">
    <source>
        <dbReference type="SAM" id="MobiDB-lite"/>
    </source>
</evidence>
<gene>
    <name evidence="2" type="ORF">PG999_003079</name>
</gene>
<proteinExistence type="predicted"/>
<name>A0AAW0RA73_9PEZI</name>
<keyword evidence="3" id="KW-1185">Reference proteome</keyword>